<dbReference type="PANTHER" id="PTHR30329:SF21">
    <property type="entry name" value="LIPOPROTEIN YIAD-RELATED"/>
    <property type="match status" value="1"/>
</dbReference>
<dbReference type="Pfam" id="PF00691">
    <property type="entry name" value="OmpA"/>
    <property type="match status" value="1"/>
</dbReference>
<dbReference type="InterPro" id="IPR006665">
    <property type="entry name" value="OmpA-like"/>
</dbReference>
<comment type="caution">
    <text evidence="6">The sequence shown here is derived from an EMBL/GenBank/DDBJ whole genome shotgun (WGS) entry which is preliminary data.</text>
</comment>
<feature type="domain" description="OmpA-like" evidence="5">
    <location>
        <begin position="558"/>
        <end position="674"/>
    </location>
</feature>
<keyword evidence="2 4" id="KW-0472">Membrane</keyword>
<dbReference type="CDD" id="cd15482">
    <property type="entry name" value="Sialidase_non-viral"/>
    <property type="match status" value="1"/>
</dbReference>
<evidence type="ECO:0000256" key="3">
    <source>
        <dbReference type="ARBA" id="ARBA00023237"/>
    </source>
</evidence>
<dbReference type="InterPro" id="IPR006664">
    <property type="entry name" value="OMP_bac"/>
</dbReference>
<dbReference type="PRINTS" id="PR01021">
    <property type="entry name" value="OMPADOMAIN"/>
</dbReference>
<dbReference type="InterPro" id="IPR050330">
    <property type="entry name" value="Bact_OuterMem_StrucFunc"/>
</dbReference>
<dbReference type="PROSITE" id="PS51123">
    <property type="entry name" value="OMPA_2"/>
    <property type="match status" value="1"/>
</dbReference>
<evidence type="ECO:0000313" key="7">
    <source>
        <dbReference type="Proteomes" id="UP001500936"/>
    </source>
</evidence>
<evidence type="ECO:0000256" key="1">
    <source>
        <dbReference type="ARBA" id="ARBA00004442"/>
    </source>
</evidence>
<name>A0ABP8L0G1_9BACT</name>
<gene>
    <name evidence="6" type="ORF">GCM10023187_54350</name>
</gene>
<dbReference type="SUPFAM" id="SSF103088">
    <property type="entry name" value="OmpA-like"/>
    <property type="match status" value="1"/>
</dbReference>
<proteinExistence type="predicted"/>
<dbReference type="Gene3D" id="3.30.1330.60">
    <property type="entry name" value="OmpA-like domain"/>
    <property type="match status" value="1"/>
</dbReference>
<organism evidence="6 7">
    <name type="scientific">Nibrella viscosa</name>
    <dbReference type="NCBI Taxonomy" id="1084524"/>
    <lineage>
        <taxon>Bacteria</taxon>
        <taxon>Pseudomonadati</taxon>
        <taxon>Bacteroidota</taxon>
        <taxon>Cytophagia</taxon>
        <taxon>Cytophagales</taxon>
        <taxon>Spirosomataceae</taxon>
        <taxon>Nibrella</taxon>
    </lineage>
</organism>
<dbReference type="Pfam" id="PF07676">
    <property type="entry name" value="PD40"/>
    <property type="match status" value="3"/>
</dbReference>
<dbReference type="CDD" id="cd07185">
    <property type="entry name" value="OmpA_C-like"/>
    <property type="match status" value="1"/>
</dbReference>
<accession>A0ABP8L0G1</accession>
<dbReference type="SUPFAM" id="SSF82171">
    <property type="entry name" value="DPP6 N-terminal domain-like"/>
    <property type="match status" value="1"/>
</dbReference>
<keyword evidence="7" id="KW-1185">Reference proteome</keyword>
<sequence length="674" mass="75323">MRMFLLLLSVYLYSGDIHSQAQPIHWASQVVDFSSESKGEPFSQQYRATQVLGRPNKLPNLGESPCAWSPANPESPAEEWIRVRFDKAVAIRQVVVAENVNPGSVTQVMVYDRNGREHTVYQNANPAPRTDPLLRILLPDSSLVGQEVKVVINPGKLKGPNQIDAIGITSAATPVTVAIPLAKDTPKDLQKENLGKNINSAGEEVAPVITPDGRTLYFTRRYHPKNIGSAEFQDIWYSRLVAKDEWGEAVNLGPPINTPDHNAISGISPDGRTMYLTNIYKPDGTLAFGISRSVKTKNGWSTPVECKIKNNYNIHKRGNMEFTVAPNGRVMVIAVQRKDSYGDKDLYVTFLLPDQTWSEPKHMGPILNTADYEGTPFIASDSKSLYFSSSGHPEYGDGDVFVSRRLDSTWTQWSLPENLGPQINTPEWDGYFTIPASGDFAYLSSKQNSLGNNDLFRLKLPPSIKPEPVAIVSGQVLDALSNKPVSSEVVTTLLGSSTEITRVDFDAETGEYKMVLPVQKAYSLTAQKEGYFPTREILDLSREKRFREIRRNLYLSPVKSGQKMVLREVLFEQSKADLLPSSYAELDRLTVLMNENPVMEVLVEGHTDNQGEWELNMRLAEDRVQMVKSYLTGKGIAADRIQTKAWGPSKPIASNQTEEKRKLNRRVEFTILKM</sequence>
<dbReference type="InterPro" id="IPR036737">
    <property type="entry name" value="OmpA-like_sf"/>
</dbReference>
<evidence type="ECO:0000313" key="6">
    <source>
        <dbReference type="EMBL" id="GAA4419738.1"/>
    </source>
</evidence>
<evidence type="ECO:0000259" key="5">
    <source>
        <dbReference type="PROSITE" id="PS51123"/>
    </source>
</evidence>
<dbReference type="PANTHER" id="PTHR30329">
    <property type="entry name" value="STATOR ELEMENT OF FLAGELLAR MOTOR COMPLEX"/>
    <property type="match status" value="1"/>
</dbReference>
<keyword evidence="3" id="KW-0998">Cell outer membrane</keyword>
<dbReference type="Gene3D" id="2.60.40.1120">
    <property type="entry name" value="Carboxypeptidase-like, regulatory domain"/>
    <property type="match status" value="1"/>
</dbReference>
<comment type="subcellular location">
    <subcellularLocation>
        <location evidence="1">Cell outer membrane</location>
    </subcellularLocation>
</comment>
<evidence type="ECO:0000256" key="2">
    <source>
        <dbReference type="ARBA" id="ARBA00023136"/>
    </source>
</evidence>
<evidence type="ECO:0000256" key="4">
    <source>
        <dbReference type="PROSITE-ProRule" id="PRU00473"/>
    </source>
</evidence>
<protein>
    <recommendedName>
        <fullName evidence="5">OmpA-like domain-containing protein</fullName>
    </recommendedName>
</protein>
<dbReference type="InterPro" id="IPR011659">
    <property type="entry name" value="WD40"/>
</dbReference>
<dbReference type="Proteomes" id="UP001500936">
    <property type="component" value="Unassembled WGS sequence"/>
</dbReference>
<dbReference type="EMBL" id="BAABHB010000019">
    <property type="protein sequence ID" value="GAA4419738.1"/>
    <property type="molecule type" value="Genomic_DNA"/>
</dbReference>
<reference evidence="7" key="1">
    <citation type="journal article" date="2019" name="Int. J. Syst. Evol. Microbiol.">
        <title>The Global Catalogue of Microorganisms (GCM) 10K type strain sequencing project: providing services to taxonomists for standard genome sequencing and annotation.</title>
        <authorList>
            <consortium name="The Broad Institute Genomics Platform"/>
            <consortium name="The Broad Institute Genome Sequencing Center for Infectious Disease"/>
            <person name="Wu L."/>
            <person name="Ma J."/>
        </authorList>
    </citation>
    <scope>NUCLEOTIDE SEQUENCE [LARGE SCALE GENOMIC DNA]</scope>
    <source>
        <strain evidence="7">JCM 17925</strain>
    </source>
</reference>